<dbReference type="Proteomes" id="UP000233551">
    <property type="component" value="Unassembled WGS sequence"/>
</dbReference>
<feature type="compositionally biased region" description="Basic and acidic residues" evidence="1">
    <location>
        <begin position="13"/>
        <end position="29"/>
    </location>
</feature>
<evidence type="ECO:0000313" key="2">
    <source>
        <dbReference type="EMBL" id="PKI39282.1"/>
    </source>
</evidence>
<reference evidence="2 3" key="1">
    <citation type="submission" date="2017-11" db="EMBL/GenBank/DDBJ databases">
        <title>De-novo sequencing of pomegranate (Punica granatum L.) genome.</title>
        <authorList>
            <person name="Akparov Z."/>
            <person name="Amiraslanov A."/>
            <person name="Hajiyeva S."/>
            <person name="Abbasov M."/>
            <person name="Kaur K."/>
            <person name="Hamwieh A."/>
            <person name="Solovyev V."/>
            <person name="Salamov A."/>
            <person name="Braich B."/>
            <person name="Kosarev P."/>
            <person name="Mahmoud A."/>
            <person name="Hajiyev E."/>
            <person name="Babayeva S."/>
            <person name="Izzatullayeva V."/>
            <person name="Mammadov A."/>
            <person name="Mammadov A."/>
            <person name="Sharifova S."/>
            <person name="Ojaghi J."/>
            <person name="Eynullazada K."/>
            <person name="Bayramov B."/>
            <person name="Abdulazimova A."/>
            <person name="Shahmuradov I."/>
        </authorList>
    </citation>
    <scope>NUCLEOTIDE SEQUENCE [LARGE SCALE GENOMIC DNA]</scope>
    <source>
        <strain evidence="3">cv. AG2017</strain>
        <tissue evidence="2">Leaf</tissue>
    </source>
</reference>
<keyword evidence="3" id="KW-1185">Reference proteome</keyword>
<organism evidence="2 3">
    <name type="scientific">Punica granatum</name>
    <name type="common">Pomegranate</name>
    <dbReference type="NCBI Taxonomy" id="22663"/>
    <lineage>
        <taxon>Eukaryota</taxon>
        <taxon>Viridiplantae</taxon>
        <taxon>Streptophyta</taxon>
        <taxon>Embryophyta</taxon>
        <taxon>Tracheophyta</taxon>
        <taxon>Spermatophyta</taxon>
        <taxon>Magnoliopsida</taxon>
        <taxon>eudicotyledons</taxon>
        <taxon>Gunneridae</taxon>
        <taxon>Pentapetalae</taxon>
        <taxon>rosids</taxon>
        <taxon>malvids</taxon>
        <taxon>Myrtales</taxon>
        <taxon>Lythraceae</taxon>
        <taxon>Punica</taxon>
    </lineage>
</organism>
<dbReference type="EMBL" id="PGOL01003834">
    <property type="protein sequence ID" value="PKI39282.1"/>
    <property type="molecule type" value="Genomic_DNA"/>
</dbReference>
<dbReference type="AlphaFoldDB" id="A0A2I0I5N1"/>
<name>A0A2I0I5N1_PUNGR</name>
<evidence type="ECO:0000256" key="1">
    <source>
        <dbReference type="SAM" id="MobiDB-lite"/>
    </source>
</evidence>
<accession>A0A2I0I5N1</accession>
<dbReference type="PANTHER" id="PTHR35046">
    <property type="entry name" value="ZINC KNUCKLE (CCHC-TYPE) FAMILY PROTEIN"/>
    <property type="match status" value="1"/>
</dbReference>
<sequence>MTSVGSVRRAKRVRNEGRRHGRQDQVVRDGVDRNIGSIKMTIPPFQGRNDHDASIEWERKVEFVVDCYNYSEEKKVKLVTVEFTDYAIVWRDKLVKKRRRNHERPIETWQGTKSVEDYHKEMEITLIWANVEEDQEATMALFLCDLNR</sequence>
<proteinExistence type="predicted"/>
<evidence type="ECO:0000313" key="3">
    <source>
        <dbReference type="Proteomes" id="UP000233551"/>
    </source>
</evidence>
<comment type="caution">
    <text evidence="2">The sequence shown here is derived from an EMBL/GenBank/DDBJ whole genome shotgun (WGS) entry which is preliminary data.</text>
</comment>
<evidence type="ECO:0008006" key="4">
    <source>
        <dbReference type="Google" id="ProtNLM"/>
    </source>
</evidence>
<gene>
    <name evidence="2" type="ORF">CRG98_040338</name>
</gene>
<feature type="region of interest" description="Disordered" evidence="1">
    <location>
        <begin position="1"/>
        <end position="29"/>
    </location>
</feature>
<dbReference type="PANTHER" id="PTHR35046:SF9">
    <property type="entry name" value="RNA-DIRECTED DNA POLYMERASE"/>
    <property type="match status" value="1"/>
</dbReference>
<protein>
    <recommendedName>
        <fullName evidence="4">Retrotransposon gag domain-containing protein</fullName>
    </recommendedName>
</protein>